<evidence type="ECO:0000256" key="3">
    <source>
        <dbReference type="ARBA" id="ARBA00022679"/>
    </source>
</evidence>
<organism evidence="16 17">
    <name type="scientific">bacterium (Candidatus Blackallbacteria) CG17_big_fil_post_rev_8_21_14_2_50_48_46</name>
    <dbReference type="NCBI Taxonomy" id="2014261"/>
    <lineage>
        <taxon>Bacteria</taxon>
        <taxon>Candidatus Blackallbacteria</taxon>
    </lineage>
</organism>
<dbReference type="EMBL" id="PFFQ01000053">
    <property type="protein sequence ID" value="PIW15343.1"/>
    <property type="molecule type" value="Genomic_DNA"/>
</dbReference>
<dbReference type="Gene3D" id="3.60.90.10">
    <property type="entry name" value="S-adenosylmethionine decarboxylase"/>
    <property type="match status" value="1"/>
</dbReference>
<evidence type="ECO:0000256" key="6">
    <source>
        <dbReference type="ARBA" id="ARBA00023066"/>
    </source>
</evidence>
<dbReference type="InterPro" id="IPR001045">
    <property type="entry name" value="Spermi_synthase"/>
</dbReference>
<dbReference type="InterPro" id="IPR029063">
    <property type="entry name" value="SAM-dependent_MTases_sf"/>
</dbReference>
<dbReference type="InterPro" id="IPR030374">
    <property type="entry name" value="PABS"/>
</dbReference>
<dbReference type="GO" id="GO:0008295">
    <property type="term" value="P:spermidine biosynthetic process"/>
    <property type="evidence" value="ECO:0007669"/>
    <property type="project" value="UniProtKB-UniRule"/>
</dbReference>
<feature type="binding site" evidence="13">
    <location>
        <begin position="258"/>
        <end position="259"/>
    </location>
    <ligand>
        <name>S-methyl-5'-thioadenosine</name>
        <dbReference type="ChEBI" id="CHEBI:17509"/>
    </ligand>
</feature>
<dbReference type="GO" id="GO:0010487">
    <property type="term" value="F:thermospermine synthase activity"/>
    <property type="evidence" value="ECO:0007669"/>
    <property type="project" value="UniProtKB-EC"/>
</dbReference>
<dbReference type="Pfam" id="PF01564">
    <property type="entry name" value="Spermine_synth"/>
    <property type="match status" value="1"/>
</dbReference>
<evidence type="ECO:0000256" key="14">
    <source>
        <dbReference type="PROSITE-ProRule" id="PRU00354"/>
    </source>
</evidence>
<dbReference type="Pfam" id="PF02675">
    <property type="entry name" value="AdoMet_dc"/>
    <property type="match status" value="1"/>
</dbReference>
<feature type="binding site" evidence="13">
    <location>
        <position position="226"/>
    </location>
    <ligand>
        <name>S-methyl-5'-thioadenosine</name>
        <dbReference type="ChEBI" id="CHEBI:17509"/>
    </ligand>
</feature>
<keyword evidence="6 13" id="KW-0745">Spermidine biosynthesis</keyword>
<comment type="caution">
    <text evidence="13">Lacks conserved residue(s) required for the propagation of feature annotation.</text>
</comment>
<dbReference type="InterPro" id="IPR035246">
    <property type="entry name" value="Spermidine_synt_N"/>
</dbReference>
<accession>A0A2M7G172</accession>
<reference evidence="16 17" key="1">
    <citation type="submission" date="2017-09" db="EMBL/GenBank/DDBJ databases">
        <title>Depth-based differentiation of microbial function through sediment-hosted aquifers and enrichment of novel symbionts in the deep terrestrial subsurface.</title>
        <authorList>
            <person name="Probst A.J."/>
            <person name="Ladd B."/>
            <person name="Jarett J.K."/>
            <person name="Geller-Mcgrath D.E."/>
            <person name="Sieber C.M."/>
            <person name="Emerson J.B."/>
            <person name="Anantharaman K."/>
            <person name="Thomas B.C."/>
            <person name="Malmstrom R."/>
            <person name="Stieglmeier M."/>
            <person name="Klingl A."/>
            <person name="Woyke T."/>
            <person name="Ryan C.M."/>
            <person name="Banfield J.F."/>
        </authorList>
    </citation>
    <scope>NUCLEOTIDE SEQUENCE [LARGE SCALE GENOMIC DNA]</scope>
    <source>
        <strain evidence="16">CG17_big_fil_post_rev_8_21_14_2_50_48_46</strain>
    </source>
</reference>
<keyword evidence="4" id="KW-0210">Decarboxylase</keyword>
<keyword evidence="3 13" id="KW-0808">Transferase</keyword>
<comment type="catalytic activity">
    <reaction evidence="13">
        <text>S-adenosyl 3-(methylsulfanyl)propylamine + putrescine = S-methyl-5'-thioadenosine + spermidine + H(+)</text>
        <dbReference type="Rhea" id="RHEA:12721"/>
        <dbReference type="ChEBI" id="CHEBI:15378"/>
        <dbReference type="ChEBI" id="CHEBI:17509"/>
        <dbReference type="ChEBI" id="CHEBI:57443"/>
        <dbReference type="ChEBI" id="CHEBI:57834"/>
        <dbReference type="ChEBI" id="CHEBI:326268"/>
        <dbReference type="EC" id="2.5.1.16"/>
    </reaction>
</comment>
<name>A0A2M7G172_9BACT</name>
<dbReference type="InterPro" id="IPR017716">
    <property type="entry name" value="S-AdoMet_deCOase_pro-enz"/>
</dbReference>
<evidence type="ECO:0000256" key="11">
    <source>
        <dbReference type="ARBA" id="ARBA00023317"/>
    </source>
</evidence>
<comment type="function">
    <text evidence="13">Catalyzes the irreversible transfer of a propylamine group from the amino donor S-adenosylmethioninamine (decarboxy-AdoMet) to putrescine (1,4-diaminobutane) to yield spermidine.</text>
</comment>
<dbReference type="EC" id="2.5.1.16" evidence="13"/>
<protein>
    <recommendedName>
        <fullName evidence="13">Polyamine aminopropyltransferase</fullName>
    </recommendedName>
    <alternativeName>
        <fullName evidence="13">Putrescine aminopropyltransferase</fullName>
        <shortName evidence="13">PAPT</shortName>
    </alternativeName>
    <alternativeName>
        <fullName evidence="13">Spermidine synthase</fullName>
        <shortName evidence="13">SPDS</shortName>
        <shortName evidence="13">SPDSY</shortName>
        <ecNumber evidence="13">2.5.1.16</ecNumber>
    </alternativeName>
</protein>
<proteinExistence type="inferred from homology"/>
<comment type="cofactor">
    <cofactor evidence="1">
        <name>pyruvate</name>
        <dbReference type="ChEBI" id="CHEBI:15361"/>
    </cofactor>
</comment>
<evidence type="ECO:0000256" key="8">
    <source>
        <dbReference type="ARBA" id="ARBA00023145"/>
    </source>
</evidence>
<feature type="active site" description="Proton acceptor" evidence="13 14">
    <location>
        <position position="275"/>
    </location>
</feature>
<dbReference type="PANTHER" id="PTHR43317">
    <property type="entry name" value="THERMOSPERMINE SYNTHASE ACAULIS5"/>
    <property type="match status" value="1"/>
</dbReference>
<keyword evidence="8" id="KW-0865">Zymogen</keyword>
<keyword evidence="11" id="KW-0670">Pyruvate</keyword>
<dbReference type="InterPro" id="IPR037163">
    <property type="entry name" value="Spermidine_synt_N_sf"/>
</dbReference>
<dbReference type="Proteomes" id="UP000231019">
    <property type="component" value="Unassembled WGS sequence"/>
</dbReference>
<dbReference type="Gene3D" id="2.30.140.10">
    <property type="entry name" value="Spermidine synthase, tetramerisation domain"/>
    <property type="match status" value="1"/>
</dbReference>
<dbReference type="AlphaFoldDB" id="A0A2M7G172"/>
<evidence type="ECO:0000256" key="2">
    <source>
        <dbReference type="ARBA" id="ARBA00007867"/>
    </source>
</evidence>
<evidence type="ECO:0000256" key="10">
    <source>
        <dbReference type="ARBA" id="ARBA00023270"/>
    </source>
</evidence>
<sequence>MKAFGVQLIAEFLDCQQFQLLQHQDTVKALLREGLPAAGLDLRELVAHQFEPVGVTAVAIIGESHVALHTYPETHHLAVDIFTCSPGSPGPERLLAWLKDRLQPQQLRRAEIIRGQKITLQEQHLLTDLSKSGHDVRYHVQATLLHQRTAWQEIRVIENPSFGRMLFLDQELQIAESDRVYHQALVEPLRGQAGIRQLAVLGGGDGGVLQECFRHLPELERVYLLELDPAVIEASQRFLSKLCGQAFADPRLELRLGEVLAQLPALPVLDAVVSDLGLSPWRHSGHAQEIYLVQLLQAIRSHLRPGGFLSLQVGPVSEAPLRHALEKKLSDLFQEVAFEEGFIPSFCEPWVFAQGRVL</sequence>
<gene>
    <name evidence="16" type="primary">speD</name>
    <name evidence="13" type="synonym">speE</name>
    <name evidence="16" type="ORF">COW36_18175</name>
</gene>
<dbReference type="SUPFAM" id="SSF56276">
    <property type="entry name" value="S-adenosylmethionine decarboxylase"/>
    <property type="match status" value="1"/>
</dbReference>
<keyword evidence="7 13" id="KW-0620">Polyamine biosynthesis</keyword>
<evidence type="ECO:0000256" key="1">
    <source>
        <dbReference type="ARBA" id="ARBA00001928"/>
    </source>
</evidence>
<dbReference type="Gene3D" id="3.40.50.150">
    <property type="entry name" value="Vaccinia Virus protein VP39"/>
    <property type="match status" value="1"/>
</dbReference>
<keyword evidence="10" id="KW-0704">Schiff base</keyword>
<dbReference type="InterPro" id="IPR003826">
    <property type="entry name" value="AdoMetDC_fam_prok"/>
</dbReference>
<dbReference type="GO" id="GO:0004014">
    <property type="term" value="F:adenosylmethionine decarboxylase activity"/>
    <property type="evidence" value="ECO:0007669"/>
    <property type="project" value="InterPro"/>
</dbReference>
<evidence type="ECO:0000256" key="12">
    <source>
        <dbReference type="ARBA" id="ARBA00048874"/>
    </source>
</evidence>
<dbReference type="HAMAP" id="MF_00198">
    <property type="entry name" value="Spermidine_synth"/>
    <property type="match status" value="1"/>
</dbReference>
<feature type="binding site" evidence="13">
    <location>
        <position position="152"/>
    </location>
    <ligand>
        <name>S-methyl-5'-thioadenosine</name>
        <dbReference type="ChEBI" id="CHEBI:17509"/>
    </ligand>
</feature>
<evidence type="ECO:0000259" key="15">
    <source>
        <dbReference type="PROSITE" id="PS51006"/>
    </source>
</evidence>
<dbReference type="Pfam" id="PF17284">
    <property type="entry name" value="Spermine_synt_N"/>
    <property type="match status" value="1"/>
</dbReference>
<evidence type="ECO:0000256" key="5">
    <source>
        <dbReference type="ARBA" id="ARBA00022813"/>
    </source>
</evidence>
<dbReference type="InterPro" id="IPR016067">
    <property type="entry name" value="S-AdoMet_deCO2ase_core"/>
</dbReference>
<evidence type="ECO:0000256" key="4">
    <source>
        <dbReference type="ARBA" id="ARBA00022793"/>
    </source>
</evidence>
<evidence type="ECO:0000256" key="9">
    <source>
        <dbReference type="ARBA" id="ARBA00023239"/>
    </source>
</evidence>
<dbReference type="NCBIfam" id="TIGR03330">
    <property type="entry name" value="SAM_DCase_Bsu"/>
    <property type="match status" value="1"/>
</dbReference>
<comment type="similarity">
    <text evidence="2 13">Belongs to the spermidine/spermine synthase family.</text>
</comment>
<feature type="binding site" evidence="13">
    <location>
        <position position="205"/>
    </location>
    <ligand>
        <name>spermidine</name>
        <dbReference type="ChEBI" id="CHEBI:57834"/>
    </ligand>
</feature>
<keyword evidence="9" id="KW-0456">Lyase</keyword>
<evidence type="ECO:0000313" key="17">
    <source>
        <dbReference type="Proteomes" id="UP000231019"/>
    </source>
</evidence>
<dbReference type="GO" id="GO:0004766">
    <property type="term" value="F:spermidine synthase activity"/>
    <property type="evidence" value="ECO:0007669"/>
    <property type="project" value="UniProtKB-UniRule"/>
</dbReference>
<comment type="pathway">
    <text evidence="13">Amine and polyamine biosynthesis; spermidine biosynthesis; spermidine from putrescine: step 1/1.</text>
</comment>
<feature type="binding site" evidence="13">
    <location>
        <position position="182"/>
    </location>
    <ligand>
        <name>spermidine</name>
        <dbReference type="ChEBI" id="CHEBI:57834"/>
    </ligand>
</feature>
<dbReference type="SUPFAM" id="SSF53335">
    <property type="entry name" value="S-adenosyl-L-methionine-dependent methyltransferases"/>
    <property type="match status" value="1"/>
</dbReference>
<evidence type="ECO:0000256" key="13">
    <source>
        <dbReference type="HAMAP-Rule" id="MF_00198"/>
    </source>
</evidence>
<dbReference type="PANTHER" id="PTHR43317:SF1">
    <property type="entry name" value="THERMOSPERMINE SYNTHASE ACAULIS5"/>
    <property type="match status" value="1"/>
</dbReference>
<feature type="domain" description="PABS" evidence="15">
    <location>
        <begin position="118"/>
        <end position="357"/>
    </location>
</feature>
<evidence type="ECO:0000313" key="16">
    <source>
        <dbReference type="EMBL" id="PIW15343.1"/>
    </source>
</evidence>
<evidence type="ECO:0000256" key="7">
    <source>
        <dbReference type="ARBA" id="ARBA00023115"/>
    </source>
</evidence>
<dbReference type="UniPathway" id="UPA00248">
    <property type="reaction ID" value="UER00314"/>
</dbReference>
<comment type="caution">
    <text evidence="16">The sequence shown here is derived from an EMBL/GenBank/DDBJ whole genome shotgun (WGS) entry which is preliminary data.</text>
</comment>
<comment type="subunit">
    <text evidence="13">Homodimer or homotetramer.</text>
</comment>
<keyword evidence="5" id="KW-0068">Autocatalytic cleavage</keyword>
<comment type="catalytic activity">
    <reaction evidence="12">
        <text>S-adenosyl 3-(methylsulfanyl)propylamine + spermidine = thermospermine + S-methyl-5'-thioadenosine + H(+)</text>
        <dbReference type="Rhea" id="RHEA:30515"/>
        <dbReference type="ChEBI" id="CHEBI:15378"/>
        <dbReference type="ChEBI" id="CHEBI:17509"/>
        <dbReference type="ChEBI" id="CHEBI:57443"/>
        <dbReference type="ChEBI" id="CHEBI:57834"/>
        <dbReference type="ChEBI" id="CHEBI:59903"/>
        <dbReference type="EC" id="2.5.1.79"/>
    </reaction>
</comment>
<dbReference type="PROSITE" id="PS51006">
    <property type="entry name" value="PABS_2"/>
    <property type="match status" value="1"/>
</dbReference>